<organism evidence="3 4">
    <name type="scientific">Deinococcus aerius</name>
    <dbReference type="NCBI Taxonomy" id="200253"/>
    <lineage>
        <taxon>Bacteria</taxon>
        <taxon>Thermotogati</taxon>
        <taxon>Deinococcota</taxon>
        <taxon>Deinococci</taxon>
        <taxon>Deinococcales</taxon>
        <taxon>Deinococcaceae</taxon>
        <taxon>Deinococcus</taxon>
    </lineage>
</organism>
<reference evidence="4" key="1">
    <citation type="submission" date="2018-01" db="EMBL/GenBank/DDBJ databases">
        <title>Draft Genome Sequence of the Radioresistant Bacterium Deinococcus aerius TR0125, Isolated from the Higher Atmosphere above Japan.</title>
        <authorList>
            <person name="Satoh K."/>
            <person name="Arai H."/>
            <person name="Sanzen T."/>
            <person name="Kawaguchi Y."/>
            <person name="Hayashi H."/>
            <person name="Yokobori S."/>
            <person name="Yamagishi A."/>
            <person name="Oono Y."/>
            <person name="Narumi I."/>
        </authorList>
    </citation>
    <scope>NUCLEOTIDE SEQUENCE [LARGE SCALE GENOMIC DNA]</scope>
    <source>
        <strain evidence="4">TR0125</strain>
    </source>
</reference>
<accession>A0A2I9DED0</accession>
<dbReference type="Pfam" id="PF13427">
    <property type="entry name" value="AadA_C"/>
    <property type="match status" value="1"/>
</dbReference>
<evidence type="ECO:0000259" key="2">
    <source>
        <dbReference type="Pfam" id="PF13427"/>
    </source>
</evidence>
<name>A0A2I9DED0_9DEIO</name>
<protein>
    <submittedName>
        <fullName evidence="3">Nucleotidyltransferase family protein</fullName>
    </submittedName>
</protein>
<dbReference type="Proteomes" id="UP000236569">
    <property type="component" value="Unassembled WGS sequence"/>
</dbReference>
<comment type="caution">
    <text evidence="3">The sequence shown here is derived from an EMBL/GenBank/DDBJ whole genome shotgun (WGS) entry which is preliminary data.</text>
</comment>
<dbReference type="RefSeq" id="WP_235610191.1">
    <property type="nucleotide sequence ID" value="NZ_BFAG01000001.1"/>
</dbReference>
<gene>
    <name evidence="3" type="ORF">DAERI_010480</name>
</gene>
<dbReference type="AlphaFoldDB" id="A0A2I9DED0"/>
<evidence type="ECO:0000256" key="1">
    <source>
        <dbReference type="ARBA" id="ARBA00022679"/>
    </source>
</evidence>
<evidence type="ECO:0000313" key="4">
    <source>
        <dbReference type="Proteomes" id="UP000236569"/>
    </source>
</evidence>
<dbReference type="EMBL" id="BFAG01000001">
    <property type="protein sequence ID" value="GBF04308.1"/>
    <property type="molecule type" value="Genomic_DNA"/>
</dbReference>
<evidence type="ECO:0000313" key="3">
    <source>
        <dbReference type="EMBL" id="GBF04308.1"/>
    </source>
</evidence>
<keyword evidence="4" id="KW-1185">Reference proteome</keyword>
<sequence>MFYPPNAEVGQVLGRLTRDIGERLGDTLIGLYLHGSLVTGDFEPGRSDLDLLAALTADLHEGEVEGLRRMHARLAEDFPTWQGRIEVEYVSVAALRDFRTQPHLMARISPGEPLHLTEANRHYLLNWSAARRGVALLGPPPAQVLPEVTRAEFVGAVRQHARAWREWVTEMRHPGGQAYAVLTLCRALSSTLHGEQVSKRRAAREVRPLLPGWEALIDWAVGWWYGGGQQTPDEDHFPEVVRFVAEVRGRVAGVGEQDGRG</sequence>
<dbReference type="GO" id="GO:0016740">
    <property type="term" value="F:transferase activity"/>
    <property type="evidence" value="ECO:0007669"/>
    <property type="project" value="UniProtKB-KW"/>
</dbReference>
<dbReference type="InterPro" id="IPR043519">
    <property type="entry name" value="NT_sf"/>
</dbReference>
<keyword evidence="1 3" id="KW-0808">Transferase</keyword>
<dbReference type="InterPro" id="IPR025184">
    <property type="entry name" value="AadA_C"/>
</dbReference>
<feature type="domain" description="Adenylyltransferase AadA C-terminal" evidence="2">
    <location>
        <begin position="143"/>
        <end position="247"/>
    </location>
</feature>
<dbReference type="SUPFAM" id="SSF81301">
    <property type="entry name" value="Nucleotidyltransferase"/>
    <property type="match status" value="1"/>
</dbReference>
<proteinExistence type="predicted"/>